<dbReference type="InterPro" id="IPR036412">
    <property type="entry name" value="HAD-like_sf"/>
</dbReference>
<keyword evidence="2" id="KW-1185">Reference proteome</keyword>
<proteinExistence type="predicted"/>
<dbReference type="EMBL" id="AXCW01000010">
    <property type="protein sequence ID" value="EYR64955.1"/>
    <property type="molecule type" value="Genomic_DNA"/>
</dbReference>
<dbReference type="Gene3D" id="1.10.150.240">
    <property type="entry name" value="Putative phosphatase, domain 2"/>
    <property type="match status" value="1"/>
</dbReference>
<sequence>MVQAAVSQAGALDAFVPRHDFFVGVDSDGCAFDAMEIKHKECFTPSTIKHWRLQAVSSAARETAEFVNLYSTHRGLNRWRALVEVFDLLRERPEPARRGVQVPSGDALRAFIASGLPLSNAGLRAYAAEHPDPELEQALRWTEGVDAAIADMVTGVPPFAGVRETLARAREAADVMVVSATPVEALEREWGEHGLAAFVDLIAGQEMGTKEDHLRHAAVGRYDADRVLLVGDAPGDRAAAQTAGVQFYPIVPGREDESWLRLHDEALDRFFSGTYAGSYADALAAEFAAVLPSTPPWQQR</sequence>
<dbReference type="Proteomes" id="UP000019753">
    <property type="component" value="Unassembled WGS sequence"/>
</dbReference>
<dbReference type="InterPro" id="IPR023198">
    <property type="entry name" value="PGP-like_dom2"/>
</dbReference>
<dbReference type="InterPro" id="IPR023214">
    <property type="entry name" value="HAD_sf"/>
</dbReference>
<dbReference type="SUPFAM" id="SSF56784">
    <property type="entry name" value="HAD-like"/>
    <property type="match status" value="1"/>
</dbReference>
<reference evidence="1 2" key="1">
    <citation type="submission" date="2014-01" db="EMBL/GenBank/DDBJ databases">
        <title>Actinotalea ferrariae CF5-4.</title>
        <authorList>
            <person name="Chen F."/>
            <person name="Li Y."/>
            <person name="Wang G."/>
        </authorList>
    </citation>
    <scope>NUCLEOTIDE SEQUENCE [LARGE SCALE GENOMIC DNA]</scope>
    <source>
        <strain evidence="1 2">CF5-4</strain>
    </source>
</reference>
<dbReference type="AlphaFoldDB" id="A0A021VY75"/>
<evidence type="ECO:0000313" key="2">
    <source>
        <dbReference type="Proteomes" id="UP000019753"/>
    </source>
</evidence>
<accession>A0A021VY75</accession>
<name>A0A021VY75_9CELL</name>
<gene>
    <name evidence="1" type="ORF">N866_00735</name>
</gene>
<evidence type="ECO:0000313" key="1">
    <source>
        <dbReference type="EMBL" id="EYR64955.1"/>
    </source>
</evidence>
<dbReference type="Gene3D" id="3.40.50.1000">
    <property type="entry name" value="HAD superfamily/HAD-like"/>
    <property type="match status" value="1"/>
</dbReference>
<dbReference type="RefSeq" id="WP_216699358.1">
    <property type="nucleotide sequence ID" value="NZ_AXCW01000010.1"/>
</dbReference>
<organism evidence="1 2">
    <name type="scientific">Actinotalea ferrariae CF5-4</name>
    <dbReference type="NCBI Taxonomy" id="948458"/>
    <lineage>
        <taxon>Bacteria</taxon>
        <taxon>Bacillati</taxon>
        <taxon>Actinomycetota</taxon>
        <taxon>Actinomycetes</taxon>
        <taxon>Micrococcales</taxon>
        <taxon>Cellulomonadaceae</taxon>
        <taxon>Actinotalea</taxon>
    </lineage>
</organism>
<comment type="caution">
    <text evidence="1">The sequence shown here is derived from an EMBL/GenBank/DDBJ whole genome shotgun (WGS) entry which is preliminary data.</text>
</comment>
<protein>
    <submittedName>
        <fullName evidence="1">Haloacid dehalogenase</fullName>
    </submittedName>
</protein>